<proteinExistence type="inferred from homology"/>
<dbReference type="EnsemblPlants" id="Kaladp0091s0068.1.v1.1">
    <property type="protein sequence ID" value="Kaladp0091s0068.1.v1.1"/>
    <property type="gene ID" value="Kaladp0091s0068.v1.1"/>
</dbReference>
<keyword evidence="6" id="KW-1185">Reference proteome</keyword>
<protein>
    <recommendedName>
        <fullName evidence="4">Phosphatidylinositol N-acetylglucosaminyltransferase subunit H conserved domain-containing protein</fullName>
    </recommendedName>
</protein>
<feature type="transmembrane region" description="Helical" evidence="3">
    <location>
        <begin position="83"/>
        <end position="105"/>
    </location>
</feature>
<dbReference type="PANTHER" id="PTHR15231">
    <property type="entry name" value="PHOSPHATIDYLINOSITOL N-ACETYLGLUCOSAMINYLTRANSFERASE SUBUNIT H"/>
    <property type="match status" value="1"/>
</dbReference>
<evidence type="ECO:0000259" key="4">
    <source>
        <dbReference type="Pfam" id="PF10181"/>
    </source>
</evidence>
<sequence length="185" mass="20829">MEDAKFTYVHQPSESIEIHHISLNTHSSLLLRAAALLLLLLPISLHLFLAKLLVKLSLGCIADEDISVKACPESKPFSSFVQFMLTLLFLHFASESVLIILDFGIQLETFYRRKVVRRFVPIGKLLQPTLNECVTPVTCKWSLSMILRGEEELLLELRIPVKVLLPVWEALCATINNAEKHPTAG</sequence>
<dbReference type="Proteomes" id="UP000594263">
    <property type="component" value="Unplaced"/>
</dbReference>
<dbReference type="GO" id="GO:0006506">
    <property type="term" value="P:GPI anchor biosynthetic process"/>
    <property type="evidence" value="ECO:0007669"/>
    <property type="project" value="UniProtKB-UniPathway"/>
</dbReference>
<evidence type="ECO:0000256" key="2">
    <source>
        <dbReference type="ARBA" id="ARBA00009610"/>
    </source>
</evidence>
<name>A0A7N0UWN7_KALFE</name>
<evidence type="ECO:0000313" key="5">
    <source>
        <dbReference type="EnsemblPlants" id="Kaladp0091s0068.1.v1.1"/>
    </source>
</evidence>
<dbReference type="InterPro" id="IPR019328">
    <property type="entry name" value="PIGH-H_dom"/>
</dbReference>
<keyword evidence="3" id="KW-1133">Transmembrane helix</keyword>
<comment type="similarity">
    <text evidence="2">Belongs to the PIGH family.</text>
</comment>
<evidence type="ECO:0000256" key="1">
    <source>
        <dbReference type="ARBA" id="ARBA00004687"/>
    </source>
</evidence>
<comment type="pathway">
    <text evidence="1">Glycolipid biosynthesis; glycosylphosphatidylinositol-anchor biosynthesis.</text>
</comment>
<evidence type="ECO:0000256" key="3">
    <source>
        <dbReference type="SAM" id="Phobius"/>
    </source>
</evidence>
<dbReference type="Pfam" id="PF10181">
    <property type="entry name" value="PIG-H"/>
    <property type="match status" value="1"/>
</dbReference>
<feature type="domain" description="Phosphatidylinositol N-acetylglucosaminyltransferase subunit H conserved" evidence="4">
    <location>
        <begin position="96"/>
        <end position="152"/>
    </location>
</feature>
<feature type="transmembrane region" description="Helical" evidence="3">
    <location>
        <begin position="29"/>
        <end position="49"/>
    </location>
</feature>
<dbReference type="InterPro" id="IPR044215">
    <property type="entry name" value="PIG-H"/>
</dbReference>
<dbReference type="PANTHER" id="PTHR15231:SF1">
    <property type="entry name" value="PHOSPHATIDYLINOSITOL N-ACETYLGLUCOSAMINYLTRANSFERASE SUBUNIT H"/>
    <property type="match status" value="1"/>
</dbReference>
<dbReference type="UniPathway" id="UPA00196"/>
<reference evidence="5" key="1">
    <citation type="submission" date="2021-01" db="UniProtKB">
        <authorList>
            <consortium name="EnsemblPlants"/>
        </authorList>
    </citation>
    <scope>IDENTIFICATION</scope>
</reference>
<accession>A0A7N0UWN7</accession>
<dbReference type="Gramene" id="Kaladp0091s0068.1.v1.1">
    <property type="protein sequence ID" value="Kaladp0091s0068.1.v1.1"/>
    <property type="gene ID" value="Kaladp0091s0068.v1.1"/>
</dbReference>
<dbReference type="AlphaFoldDB" id="A0A7N0UWN7"/>
<keyword evidence="3" id="KW-0812">Transmembrane</keyword>
<dbReference type="GO" id="GO:0000506">
    <property type="term" value="C:glycosylphosphatidylinositol-N-acetylglucosaminyltransferase (GPI-GnT) complex"/>
    <property type="evidence" value="ECO:0007669"/>
    <property type="project" value="InterPro"/>
</dbReference>
<evidence type="ECO:0000313" key="6">
    <source>
        <dbReference type="Proteomes" id="UP000594263"/>
    </source>
</evidence>
<organism evidence="5 6">
    <name type="scientific">Kalanchoe fedtschenkoi</name>
    <name type="common">Lavender scallops</name>
    <name type="synonym">South American air plant</name>
    <dbReference type="NCBI Taxonomy" id="63787"/>
    <lineage>
        <taxon>Eukaryota</taxon>
        <taxon>Viridiplantae</taxon>
        <taxon>Streptophyta</taxon>
        <taxon>Embryophyta</taxon>
        <taxon>Tracheophyta</taxon>
        <taxon>Spermatophyta</taxon>
        <taxon>Magnoliopsida</taxon>
        <taxon>eudicotyledons</taxon>
        <taxon>Gunneridae</taxon>
        <taxon>Pentapetalae</taxon>
        <taxon>Saxifragales</taxon>
        <taxon>Crassulaceae</taxon>
        <taxon>Kalanchoe</taxon>
    </lineage>
</organism>
<keyword evidence="3" id="KW-0472">Membrane</keyword>